<dbReference type="PATRIC" id="fig|2209.70.peg.2648"/>
<comment type="caution">
    <text evidence="3">The sequence shown here is derived from an EMBL/GenBank/DDBJ whole genome shotgun (WGS) entry which is preliminary data.</text>
</comment>
<organism evidence="3 4">
    <name type="scientific">Methanosarcina mazei</name>
    <name type="common">Methanosarcina frisia</name>
    <dbReference type="NCBI Taxonomy" id="2209"/>
    <lineage>
        <taxon>Archaea</taxon>
        <taxon>Methanobacteriati</taxon>
        <taxon>Methanobacteriota</taxon>
        <taxon>Stenosarchaea group</taxon>
        <taxon>Methanomicrobia</taxon>
        <taxon>Methanosarcinales</taxon>
        <taxon>Methanosarcinaceae</taxon>
        <taxon>Methanosarcina</taxon>
    </lineage>
</organism>
<dbReference type="PANTHER" id="PTHR37292">
    <property type="entry name" value="VNG6097C"/>
    <property type="match status" value="1"/>
</dbReference>
<name>A0A0F8J5F0_METMZ</name>
<dbReference type="EMBL" id="JJPL01000082">
    <property type="protein sequence ID" value="KKG64150.1"/>
    <property type="molecule type" value="Genomic_DNA"/>
</dbReference>
<evidence type="ECO:0000313" key="3">
    <source>
        <dbReference type="EMBL" id="KKG64150.1"/>
    </source>
</evidence>
<protein>
    <recommendedName>
        <fullName evidence="5">DUF262 domain-containing protein</fullName>
    </recommendedName>
</protein>
<gene>
    <name evidence="3" type="ORF">DU67_12105</name>
</gene>
<feature type="domain" description="Schlafen AlbA-2" evidence="2">
    <location>
        <begin position="555"/>
        <end position="696"/>
    </location>
</feature>
<dbReference type="PANTHER" id="PTHR37292:SF2">
    <property type="entry name" value="DUF262 DOMAIN-CONTAINING PROTEIN"/>
    <property type="match status" value="1"/>
</dbReference>
<evidence type="ECO:0000259" key="1">
    <source>
        <dbReference type="Pfam" id="PF03235"/>
    </source>
</evidence>
<accession>A0A0F8J5F0</accession>
<dbReference type="Proteomes" id="UP000034424">
    <property type="component" value="Unassembled WGS sequence"/>
</dbReference>
<dbReference type="InterPro" id="IPR038461">
    <property type="entry name" value="Schlafen_AlbA_2_dom_sf"/>
</dbReference>
<reference evidence="3 4" key="1">
    <citation type="journal article" date="2015" name="ISME J.">
        <title>Genomic and phenotypic differentiation among Methanosarcina mazei populations from Columbia River sediment.</title>
        <authorList>
            <person name="Youngblut N.D."/>
            <person name="Wirth J.S."/>
            <person name="Henriksen J.R."/>
            <person name="Smith M."/>
            <person name="Simon H."/>
            <person name="Metcalf W.W."/>
            <person name="Whitaker R.J."/>
        </authorList>
    </citation>
    <scope>NUCLEOTIDE SEQUENCE [LARGE SCALE GENOMIC DNA]</scope>
    <source>
        <strain evidence="3 4">3.F.T.2.1</strain>
    </source>
</reference>
<dbReference type="RefSeq" id="WP_048049332.1">
    <property type="nucleotide sequence ID" value="NZ_JJPL01000082.1"/>
</dbReference>
<evidence type="ECO:0000313" key="4">
    <source>
        <dbReference type="Proteomes" id="UP000034424"/>
    </source>
</evidence>
<evidence type="ECO:0000259" key="2">
    <source>
        <dbReference type="Pfam" id="PF04326"/>
    </source>
</evidence>
<proteinExistence type="predicted"/>
<dbReference type="Pfam" id="PF03235">
    <property type="entry name" value="GmrSD_N"/>
    <property type="match status" value="1"/>
</dbReference>
<dbReference type="Pfam" id="PF04326">
    <property type="entry name" value="SLFN_AlbA_2"/>
    <property type="match status" value="1"/>
</dbReference>
<dbReference type="Gene3D" id="3.30.950.30">
    <property type="entry name" value="Schlafen, AAA domain"/>
    <property type="match status" value="1"/>
</dbReference>
<feature type="domain" description="GmrSD restriction endonucleases N-terminal" evidence="1">
    <location>
        <begin position="4"/>
        <end position="219"/>
    </location>
</feature>
<sequence>MKISSILERIDEKQLFVPAFQREYVWKRDDAKQLIDSLIKEYPTGTMLLWETAKPPELKGPHKYDEKQGAVRLLLDGQQRITTLYMLIRGEIPPYYTKPEIMNDTRGLYVNLETLELSYYMKKKMENNPLWQNITYVFQGKISAFDLQSKFTEIGNEIGMNELKQLNENINTITRIKEREFPEQTIPIKANIREAIDIFYKVNASGVALTDAELALAQISGYWPQARDRFKSKLAALEKEGFVFKLDFIVYVLLGCLYHMGSDMRKLHGEENKEKLQDAWERLDRQVLDYVVNLMRTNAYIDHTQEINSTYALVPIIVYCFDKKGNHLNDTEIRKSIKWFFYSQIRARYISQLPQKLDRDLRIVAESKQPFDDMLQVIGEENRLEIMPSEFVGRPIQHPLFAMVRWYLKSRGAVCFTTGMNLRKNMGSKYQLELDHIFPYSRLKKVGYGKDNRLKYSLAQELTNRAILTKTANRTKSNTDASDYLASVKRNFPKALELQCIPEDENLWQLENYEQFLEERRKVLAQNLNTFLDKITATEETVAPVNLEDMIAEGESDELEFKSTLRWDLKEGNVNKKLEEVVLKTVAAFANSHGGILLIGVDDEGQVLGLEKDYLSLGVADRDKFELHLRNILNQQFGAAFVTNKLKIQFHEVEDKEVCQIEVTPAKQPVILRVKDKSGQMIEKLYARSGNSSQEIQLSEMTEYINERFFTQAERLNIK</sequence>
<dbReference type="AlphaFoldDB" id="A0A0F8J5F0"/>
<evidence type="ECO:0008006" key="5">
    <source>
        <dbReference type="Google" id="ProtNLM"/>
    </source>
</evidence>
<dbReference type="InterPro" id="IPR007421">
    <property type="entry name" value="Schlafen_AlbA_2_dom"/>
</dbReference>
<dbReference type="InterPro" id="IPR004919">
    <property type="entry name" value="GmrSD_N"/>
</dbReference>